<reference evidence="2 3" key="1">
    <citation type="journal article" date="2020" name="ISME J.">
        <title>Comparative genomics reveals insights into cyanobacterial evolution and habitat adaptation.</title>
        <authorList>
            <person name="Chen M.Y."/>
            <person name="Teng W.K."/>
            <person name="Zhao L."/>
            <person name="Hu C.X."/>
            <person name="Zhou Y.K."/>
            <person name="Han B.P."/>
            <person name="Song L.R."/>
            <person name="Shu W.S."/>
        </authorList>
    </citation>
    <scope>NUCLEOTIDE SEQUENCE [LARGE SCALE GENOMIC DNA]</scope>
    <source>
        <strain evidence="2 3">FACHB-252</strain>
    </source>
</reference>
<dbReference type="RefSeq" id="WP_190952809.1">
    <property type="nucleotide sequence ID" value="NZ_JACJTC010000049.1"/>
</dbReference>
<protein>
    <submittedName>
        <fullName evidence="2">Transposase</fullName>
    </submittedName>
</protein>
<name>A0ABR8HLX3_NOSPU</name>
<dbReference type="Pfam" id="PF13751">
    <property type="entry name" value="DDE_Tnp_1_6"/>
    <property type="match status" value="1"/>
</dbReference>
<evidence type="ECO:0000313" key="2">
    <source>
        <dbReference type="EMBL" id="MBD2616366.1"/>
    </source>
</evidence>
<dbReference type="Proteomes" id="UP000606396">
    <property type="component" value="Unassembled WGS sequence"/>
</dbReference>
<proteinExistence type="predicted"/>
<dbReference type="EMBL" id="JACJTC010000049">
    <property type="protein sequence ID" value="MBD2616366.1"/>
    <property type="molecule type" value="Genomic_DNA"/>
</dbReference>
<organism evidence="2 3">
    <name type="scientific">Nostoc punctiforme FACHB-252</name>
    <dbReference type="NCBI Taxonomy" id="1357509"/>
    <lineage>
        <taxon>Bacteria</taxon>
        <taxon>Bacillati</taxon>
        <taxon>Cyanobacteriota</taxon>
        <taxon>Cyanophyceae</taxon>
        <taxon>Nostocales</taxon>
        <taxon>Nostocaceae</taxon>
        <taxon>Nostoc</taxon>
    </lineage>
</organism>
<evidence type="ECO:0000313" key="3">
    <source>
        <dbReference type="Proteomes" id="UP000606396"/>
    </source>
</evidence>
<keyword evidence="3" id="KW-1185">Reference proteome</keyword>
<feature type="domain" description="Transposase DDE" evidence="1">
    <location>
        <begin position="26"/>
        <end position="152"/>
    </location>
</feature>
<sequence>MSWQAKTPGGYDISKFTVDWSAKTVTCPQEQKSTTWTPSIDPWGNSGINVKFPAKTCRICNFRHLCIKSKSESEPRKLRLRPQQEHQILQTIRKQQDTDEWKERYNTRAGVEGTLSQAINAFGLRQARYRNLPKIRLQHQITAVAINVVRMVSWLNGIPHATTRISRFAALAVM</sequence>
<comment type="caution">
    <text evidence="2">The sequence shown here is derived from an EMBL/GenBank/DDBJ whole genome shotgun (WGS) entry which is preliminary data.</text>
</comment>
<evidence type="ECO:0000259" key="1">
    <source>
        <dbReference type="Pfam" id="PF13751"/>
    </source>
</evidence>
<accession>A0ABR8HLX3</accession>
<gene>
    <name evidence="2" type="ORF">H6G94_34935</name>
</gene>
<dbReference type="InterPro" id="IPR025668">
    <property type="entry name" value="Tnp_DDE_dom"/>
</dbReference>